<gene>
    <name evidence="1" type="ORF">ICJ83_03145</name>
</gene>
<sequence length="207" mass="23415">MSFAQNNKAKDQGVEVSNKNLGYFAYEYALPITTGDNFTGLGLKGKFGVNLKLHVFVYKGFFVSGTAGAHYFKVKDKSIVGNYEKTTAIHQYLSVGYEIEPVTKLKLGVSAAVLGRSRYKNKIDPNNKLVFQTDRGRIRAYDAYIHYMLVSQLAVYINYTYRNDHMNIQTAAELNSIFDNASFHTIGFGFRFCFGKKDLISTLKNNY</sequence>
<dbReference type="RefSeq" id="WP_188228893.1">
    <property type="nucleotide sequence ID" value="NZ_JACVXB010000001.1"/>
</dbReference>
<accession>A0A8J6U6Y8</accession>
<keyword evidence="2" id="KW-1185">Reference proteome</keyword>
<comment type="caution">
    <text evidence="1">The sequence shown here is derived from an EMBL/GenBank/DDBJ whole genome shotgun (WGS) entry which is preliminary data.</text>
</comment>
<dbReference type="EMBL" id="JACVXB010000001">
    <property type="protein sequence ID" value="MBD0831120.1"/>
    <property type="molecule type" value="Genomic_DNA"/>
</dbReference>
<dbReference type="Proteomes" id="UP000600588">
    <property type="component" value="Unassembled WGS sequence"/>
</dbReference>
<proteinExistence type="predicted"/>
<dbReference type="AlphaFoldDB" id="A0A8J6U6Y8"/>
<reference evidence="1 2" key="1">
    <citation type="submission" date="2020-09" db="EMBL/GenBank/DDBJ databases">
        <title>TT11 complete genome.</title>
        <authorList>
            <person name="Wu Z."/>
        </authorList>
    </citation>
    <scope>NUCLEOTIDE SEQUENCE [LARGE SCALE GENOMIC DNA]</scope>
    <source>
        <strain evidence="1 2">TT11</strain>
    </source>
</reference>
<evidence type="ECO:0000313" key="1">
    <source>
        <dbReference type="EMBL" id="MBD0831120.1"/>
    </source>
</evidence>
<evidence type="ECO:0000313" key="2">
    <source>
        <dbReference type="Proteomes" id="UP000600588"/>
    </source>
</evidence>
<name>A0A8J6U6Y8_9FLAO</name>
<organism evidence="1 2">
    <name type="scientific">Aestuariibaculum sediminum</name>
    <dbReference type="NCBI Taxonomy" id="2770637"/>
    <lineage>
        <taxon>Bacteria</taxon>
        <taxon>Pseudomonadati</taxon>
        <taxon>Bacteroidota</taxon>
        <taxon>Flavobacteriia</taxon>
        <taxon>Flavobacteriales</taxon>
        <taxon>Flavobacteriaceae</taxon>
    </lineage>
</organism>
<protein>
    <submittedName>
        <fullName evidence="1">Uncharacterized protein</fullName>
    </submittedName>
</protein>